<reference evidence="1 2" key="1">
    <citation type="submission" date="2014-07" db="EMBL/GenBank/DDBJ databases">
        <title>Genome of Chryseobacterium soli DSM 19298.</title>
        <authorList>
            <person name="Stropko S.J."/>
            <person name="Pipes S.E."/>
            <person name="Newman J."/>
        </authorList>
    </citation>
    <scope>NUCLEOTIDE SEQUENCE [LARGE SCALE GENOMIC DNA]</scope>
    <source>
        <strain evidence="1 2">DSM 19298</strain>
    </source>
</reference>
<evidence type="ECO:0000313" key="2">
    <source>
        <dbReference type="Proteomes" id="UP000028705"/>
    </source>
</evidence>
<dbReference type="RefSeq" id="WP_034709312.1">
    <property type="nucleotide sequence ID" value="NZ_JPRH01000001.1"/>
</dbReference>
<evidence type="ECO:0000313" key="1">
    <source>
        <dbReference type="EMBL" id="KFF14527.1"/>
    </source>
</evidence>
<dbReference type="AlphaFoldDB" id="A0A086ACW3"/>
<dbReference type="EMBL" id="JPRH01000001">
    <property type="protein sequence ID" value="KFF14527.1"/>
    <property type="molecule type" value="Genomic_DNA"/>
</dbReference>
<comment type="caution">
    <text evidence="1">The sequence shown here is derived from an EMBL/GenBank/DDBJ whole genome shotgun (WGS) entry which is preliminary data.</text>
</comment>
<organism evidence="1 2">
    <name type="scientific">Chryseobacterium soli</name>
    <dbReference type="NCBI Taxonomy" id="445961"/>
    <lineage>
        <taxon>Bacteria</taxon>
        <taxon>Pseudomonadati</taxon>
        <taxon>Bacteroidota</taxon>
        <taxon>Flavobacteriia</taxon>
        <taxon>Flavobacteriales</taxon>
        <taxon>Weeksellaceae</taxon>
        <taxon>Chryseobacterium group</taxon>
        <taxon>Chryseobacterium</taxon>
    </lineage>
</organism>
<keyword evidence="2" id="KW-1185">Reference proteome</keyword>
<dbReference type="eggNOG" id="ENOG5032REJ">
    <property type="taxonomic scope" value="Bacteria"/>
</dbReference>
<dbReference type="Proteomes" id="UP000028705">
    <property type="component" value="Unassembled WGS sequence"/>
</dbReference>
<evidence type="ECO:0008006" key="3">
    <source>
        <dbReference type="Google" id="ProtNLM"/>
    </source>
</evidence>
<protein>
    <recommendedName>
        <fullName evidence="3">DUF1963 domain-containing protein</fullName>
    </recommendedName>
</protein>
<proteinExistence type="predicted"/>
<accession>A0A086ACW3</accession>
<name>A0A086ACW3_9FLAO</name>
<sequence>MGINQIIFSEQNQNLGQIGGGAWLTDPALWPKDPKTGKLMMPLLTMTSSFLSIPFIPSGMALTVFISVEKESNIYKHSSTRQFTVHQQSEMDKLSLGYSKVLLHTLAEIELTPATLEDPIPKTYIAQQPLTSEQMEEELNDPDSGIGISKVLGRPCWLQDPLYESPRYYFITQLLDSDIKKISPLHEGLFGGGIGYIFADNRAKKLQEGNEAGYFLVQFS</sequence>
<dbReference type="OrthoDB" id="6850010at2"/>
<dbReference type="STRING" id="445961.IW15_03585"/>
<gene>
    <name evidence="1" type="ORF">IW15_03585</name>
</gene>